<organism evidence="2 3">
    <name type="scientific">Portunus trituberculatus</name>
    <name type="common">Swimming crab</name>
    <name type="synonym">Neptunus trituberculatus</name>
    <dbReference type="NCBI Taxonomy" id="210409"/>
    <lineage>
        <taxon>Eukaryota</taxon>
        <taxon>Metazoa</taxon>
        <taxon>Ecdysozoa</taxon>
        <taxon>Arthropoda</taxon>
        <taxon>Crustacea</taxon>
        <taxon>Multicrustacea</taxon>
        <taxon>Malacostraca</taxon>
        <taxon>Eumalacostraca</taxon>
        <taxon>Eucarida</taxon>
        <taxon>Decapoda</taxon>
        <taxon>Pleocyemata</taxon>
        <taxon>Brachyura</taxon>
        <taxon>Eubrachyura</taxon>
        <taxon>Portunoidea</taxon>
        <taxon>Portunidae</taxon>
        <taxon>Portuninae</taxon>
        <taxon>Portunus</taxon>
    </lineage>
</organism>
<comment type="caution">
    <text evidence="2">The sequence shown here is derived from an EMBL/GenBank/DDBJ whole genome shotgun (WGS) entry which is preliminary data.</text>
</comment>
<reference evidence="2 3" key="1">
    <citation type="submission" date="2019-05" db="EMBL/GenBank/DDBJ databases">
        <title>Another draft genome of Portunus trituberculatus and its Hox gene families provides insights of decapod evolution.</title>
        <authorList>
            <person name="Jeong J.-H."/>
            <person name="Song I."/>
            <person name="Kim S."/>
            <person name="Choi T."/>
            <person name="Kim D."/>
            <person name="Ryu S."/>
            <person name="Kim W."/>
        </authorList>
    </citation>
    <scope>NUCLEOTIDE SEQUENCE [LARGE SCALE GENOMIC DNA]</scope>
    <source>
        <tissue evidence="2">Muscle</tissue>
    </source>
</reference>
<name>A0A5B7CXY9_PORTR</name>
<protein>
    <submittedName>
        <fullName evidence="2">Uncharacterized protein</fullName>
    </submittedName>
</protein>
<dbReference type="AlphaFoldDB" id="A0A5B7CXY9"/>
<keyword evidence="3" id="KW-1185">Reference proteome</keyword>
<dbReference type="Proteomes" id="UP000324222">
    <property type="component" value="Unassembled WGS sequence"/>
</dbReference>
<feature type="region of interest" description="Disordered" evidence="1">
    <location>
        <begin position="83"/>
        <end position="102"/>
    </location>
</feature>
<evidence type="ECO:0000256" key="1">
    <source>
        <dbReference type="SAM" id="MobiDB-lite"/>
    </source>
</evidence>
<sequence length="219" mass="23916">MTSIVQLPTRYTGLAHWLSCWLAGWRHTSPASPSSYDRKGPWTASKGRCVTLSHIPWPRYRRLDDQVHAEIIQEVELAGRRLTLTGPHGGGHPPHLPSSDLLEGGHGAPAVLGVGRRSTRQAAGGLEWLLLLPGSCLEFGIPNEVLYIRIFNRVLKSRSLEYSKCGSIKSTQQFLKRTQKSAAGGRAALPQVLMTGGNEACPEARLGARLHRDGSLSPF</sequence>
<evidence type="ECO:0000313" key="3">
    <source>
        <dbReference type="Proteomes" id="UP000324222"/>
    </source>
</evidence>
<accession>A0A5B7CXY9</accession>
<proteinExistence type="predicted"/>
<gene>
    <name evidence="2" type="ORF">E2C01_006674</name>
</gene>
<evidence type="ECO:0000313" key="2">
    <source>
        <dbReference type="EMBL" id="MPC13925.1"/>
    </source>
</evidence>
<dbReference type="EMBL" id="VSRR010000316">
    <property type="protein sequence ID" value="MPC13925.1"/>
    <property type="molecule type" value="Genomic_DNA"/>
</dbReference>